<accession>A0A4Q2UW33</accession>
<dbReference type="GO" id="GO:0030170">
    <property type="term" value="F:pyridoxal phosphate binding"/>
    <property type="evidence" value="ECO:0007669"/>
    <property type="project" value="InterPro"/>
</dbReference>
<dbReference type="SUPFAM" id="SSF53383">
    <property type="entry name" value="PLP-dependent transferases"/>
    <property type="match status" value="1"/>
</dbReference>
<dbReference type="InterPro" id="IPR015422">
    <property type="entry name" value="PyrdxlP-dep_Trfase_small"/>
</dbReference>
<dbReference type="Pfam" id="PF00155">
    <property type="entry name" value="Aminotran_1_2"/>
    <property type="match status" value="1"/>
</dbReference>
<evidence type="ECO:0000256" key="1">
    <source>
        <dbReference type="ARBA" id="ARBA00001933"/>
    </source>
</evidence>
<keyword evidence="2 4" id="KW-0808">Transferase</keyword>
<dbReference type="InterPro" id="IPR015424">
    <property type="entry name" value="PyrdxlP-dep_Trfase"/>
</dbReference>
<comment type="cofactor">
    <cofactor evidence="1">
        <name>pyridoxal 5'-phosphate</name>
        <dbReference type="ChEBI" id="CHEBI:597326"/>
    </cofactor>
</comment>
<evidence type="ECO:0000259" key="3">
    <source>
        <dbReference type="Pfam" id="PF00155"/>
    </source>
</evidence>
<keyword evidence="5" id="KW-1185">Reference proteome</keyword>
<evidence type="ECO:0000313" key="4">
    <source>
        <dbReference type="EMBL" id="RYC72241.1"/>
    </source>
</evidence>
<name>A0A4Q2UW33_9BACT</name>
<dbReference type="InterPro" id="IPR015421">
    <property type="entry name" value="PyrdxlP-dep_Trfase_major"/>
</dbReference>
<comment type="caution">
    <text evidence="4">The sequence shown here is derived from an EMBL/GenBank/DDBJ whole genome shotgun (WGS) entry which is preliminary data.</text>
</comment>
<evidence type="ECO:0000313" key="5">
    <source>
        <dbReference type="Proteomes" id="UP000290407"/>
    </source>
</evidence>
<dbReference type="AlphaFoldDB" id="A0A4Q2UW33"/>
<protein>
    <submittedName>
        <fullName evidence="4">Pyridoxal phosphate-dependent aminotransferase family protein</fullName>
    </submittedName>
</protein>
<keyword evidence="4" id="KW-0032">Aminotransferase</keyword>
<dbReference type="Gene3D" id="3.40.640.10">
    <property type="entry name" value="Type I PLP-dependent aspartate aminotransferase-like (Major domain)"/>
    <property type="match status" value="1"/>
</dbReference>
<reference evidence="4 5" key="1">
    <citation type="submission" date="2019-01" db="EMBL/GenBank/DDBJ databases">
        <title>Spirosoma flava sp. nov., a propanil-degrading bacterium isolated from herbicide-contaminated soil.</title>
        <authorList>
            <person name="Zhang L."/>
            <person name="Jiang J.-D."/>
        </authorList>
    </citation>
    <scope>NUCLEOTIDE SEQUENCE [LARGE SCALE GENOMIC DNA]</scope>
    <source>
        <strain evidence="4 5">TY50</strain>
    </source>
</reference>
<dbReference type="PANTHER" id="PTHR13693">
    <property type="entry name" value="CLASS II AMINOTRANSFERASE/8-AMINO-7-OXONONANOATE SYNTHASE"/>
    <property type="match status" value="1"/>
</dbReference>
<feature type="domain" description="Aminotransferase class I/classII large" evidence="3">
    <location>
        <begin position="63"/>
        <end position="356"/>
    </location>
</feature>
<dbReference type="InterPro" id="IPR004839">
    <property type="entry name" value="Aminotransferase_I/II_large"/>
</dbReference>
<organism evidence="4 5">
    <name type="scientific">Spirosoma sordidisoli</name>
    <dbReference type="NCBI Taxonomy" id="2502893"/>
    <lineage>
        <taxon>Bacteria</taxon>
        <taxon>Pseudomonadati</taxon>
        <taxon>Bacteroidota</taxon>
        <taxon>Cytophagia</taxon>
        <taxon>Cytophagales</taxon>
        <taxon>Cytophagaceae</taxon>
        <taxon>Spirosoma</taxon>
    </lineage>
</organism>
<sequence length="367" mass="39918">MHPFTIDQLPGRTIRYGDQDYLFFSGTAYLGMPQHPGFQQLLTSAIGRYGTAFGSSRNGNLQLGIYDEAESRLASWSGAEAALTVSSGMMAGQVVVQYLRAQQASFLYGPQAHPALWHDPAVALPGLPFSDWVAQLPDQVRALPPGPVAILLNALDAAHSGYYPFDWVDALPADRAITLVVDDSHGIGILNDLPRADGLLGPGWGIWPQIPRLDSVRLLVTASLAKAMGVPGGVVLGDADVLAELRKTAFFGACSPMPPAYMDVLTRADALYAEQRAILRENITLAEALLDRTGLFQHARGYPVFFTEQNELYPFLLERGMFIYSFAYPTPADNPNTRVIISAFHTFDDIQALARAVYDFTLGSGIE</sequence>
<gene>
    <name evidence="4" type="ORF">EQG79_07330</name>
</gene>
<dbReference type="InterPro" id="IPR050087">
    <property type="entry name" value="AON_synthase_class-II"/>
</dbReference>
<dbReference type="GO" id="GO:0008483">
    <property type="term" value="F:transaminase activity"/>
    <property type="evidence" value="ECO:0007669"/>
    <property type="project" value="UniProtKB-KW"/>
</dbReference>
<proteinExistence type="predicted"/>
<dbReference type="Gene3D" id="3.90.1150.10">
    <property type="entry name" value="Aspartate Aminotransferase, domain 1"/>
    <property type="match status" value="1"/>
</dbReference>
<dbReference type="EMBL" id="SBLB01000001">
    <property type="protein sequence ID" value="RYC72241.1"/>
    <property type="molecule type" value="Genomic_DNA"/>
</dbReference>
<evidence type="ECO:0000256" key="2">
    <source>
        <dbReference type="ARBA" id="ARBA00022679"/>
    </source>
</evidence>
<dbReference type="Proteomes" id="UP000290407">
    <property type="component" value="Unassembled WGS sequence"/>
</dbReference>